<name>A0A9P5N4R0_9AGAM</name>
<feature type="region of interest" description="Disordered" evidence="1">
    <location>
        <begin position="51"/>
        <end position="142"/>
    </location>
</feature>
<protein>
    <submittedName>
        <fullName evidence="2">Uncharacterized protein</fullName>
    </submittedName>
</protein>
<dbReference type="OrthoDB" id="6108at2759"/>
<organism evidence="2 3">
    <name type="scientific">Russula ochroleuca</name>
    <dbReference type="NCBI Taxonomy" id="152965"/>
    <lineage>
        <taxon>Eukaryota</taxon>
        <taxon>Fungi</taxon>
        <taxon>Dikarya</taxon>
        <taxon>Basidiomycota</taxon>
        <taxon>Agaricomycotina</taxon>
        <taxon>Agaricomycetes</taxon>
        <taxon>Russulales</taxon>
        <taxon>Russulaceae</taxon>
        <taxon>Russula</taxon>
    </lineage>
</organism>
<gene>
    <name evidence="2" type="ORF">DFH94DRAFT_679004</name>
</gene>
<dbReference type="AlphaFoldDB" id="A0A9P5N4R0"/>
<evidence type="ECO:0000256" key="1">
    <source>
        <dbReference type="SAM" id="MobiDB-lite"/>
    </source>
</evidence>
<sequence>MYLPQPPTVNSGRYKLAVATGNAVDVDSPSWPQVGSIPPRDFRPCHPVTPDAVPTPLAPSGQWQWAPPQGLNDALSTSTPSPPVPTRAHNGVQSSPEDNAQRMRELEATRLHRDRLVCRRPRSPTTTGRETETEENVAGPSKALEELRAGWIDREHLLPSDNNGHRDAEGLARLALVLSLPVWYNEQPYGRAPPTSNESDT</sequence>
<accession>A0A9P5N4R0</accession>
<evidence type="ECO:0000313" key="2">
    <source>
        <dbReference type="EMBL" id="KAF8486308.1"/>
    </source>
</evidence>
<dbReference type="EMBL" id="WHVB01000002">
    <property type="protein sequence ID" value="KAF8486308.1"/>
    <property type="molecule type" value="Genomic_DNA"/>
</dbReference>
<dbReference type="Proteomes" id="UP000759537">
    <property type="component" value="Unassembled WGS sequence"/>
</dbReference>
<comment type="caution">
    <text evidence="2">The sequence shown here is derived from an EMBL/GenBank/DDBJ whole genome shotgun (WGS) entry which is preliminary data.</text>
</comment>
<reference evidence="2" key="1">
    <citation type="submission" date="2019-10" db="EMBL/GenBank/DDBJ databases">
        <authorList>
            <consortium name="DOE Joint Genome Institute"/>
            <person name="Kuo A."/>
            <person name="Miyauchi S."/>
            <person name="Kiss E."/>
            <person name="Drula E."/>
            <person name="Kohler A."/>
            <person name="Sanchez-Garcia M."/>
            <person name="Andreopoulos B."/>
            <person name="Barry K.W."/>
            <person name="Bonito G."/>
            <person name="Buee M."/>
            <person name="Carver A."/>
            <person name="Chen C."/>
            <person name="Cichocki N."/>
            <person name="Clum A."/>
            <person name="Culley D."/>
            <person name="Crous P.W."/>
            <person name="Fauchery L."/>
            <person name="Girlanda M."/>
            <person name="Hayes R."/>
            <person name="Keri Z."/>
            <person name="LaButti K."/>
            <person name="Lipzen A."/>
            <person name="Lombard V."/>
            <person name="Magnuson J."/>
            <person name="Maillard F."/>
            <person name="Morin E."/>
            <person name="Murat C."/>
            <person name="Nolan M."/>
            <person name="Ohm R."/>
            <person name="Pangilinan J."/>
            <person name="Pereira M."/>
            <person name="Perotto S."/>
            <person name="Peter M."/>
            <person name="Riley R."/>
            <person name="Sitrit Y."/>
            <person name="Stielow B."/>
            <person name="Szollosi G."/>
            <person name="Zifcakova L."/>
            <person name="Stursova M."/>
            <person name="Spatafora J.W."/>
            <person name="Tedersoo L."/>
            <person name="Vaario L.-M."/>
            <person name="Yamada A."/>
            <person name="Yan M."/>
            <person name="Wang P."/>
            <person name="Xu J."/>
            <person name="Bruns T."/>
            <person name="Baldrian P."/>
            <person name="Vilgalys R."/>
            <person name="Henrissat B."/>
            <person name="Grigoriev I.V."/>
            <person name="Hibbett D."/>
            <person name="Nagy L.G."/>
            <person name="Martin F.M."/>
        </authorList>
    </citation>
    <scope>NUCLEOTIDE SEQUENCE</scope>
    <source>
        <strain evidence="2">Prilba</strain>
    </source>
</reference>
<feature type="compositionally biased region" description="Basic and acidic residues" evidence="1">
    <location>
        <begin position="99"/>
        <end position="117"/>
    </location>
</feature>
<reference evidence="2" key="2">
    <citation type="journal article" date="2020" name="Nat. Commun.">
        <title>Large-scale genome sequencing of mycorrhizal fungi provides insights into the early evolution of symbiotic traits.</title>
        <authorList>
            <person name="Miyauchi S."/>
            <person name="Kiss E."/>
            <person name="Kuo A."/>
            <person name="Drula E."/>
            <person name="Kohler A."/>
            <person name="Sanchez-Garcia M."/>
            <person name="Morin E."/>
            <person name="Andreopoulos B."/>
            <person name="Barry K.W."/>
            <person name="Bonito G."/>
            <person name="Buee M."/>
            <person name="Carver A."/>
            <person name="Chen C."/>
            <person name="Cichocki N."/>
            <person name="Clum A."/>
            <person name="Culley D."/>
            <person name="Crous P.W."/>
            <person name="Fauchery L."/>
            <person name="Girlanda M."/>
            <person name="Hayes R.D."/>
            <person name="Keri Z."/>
            <person name="LaButti K."/>
            <person name="Lipzen A."/>
            <person name="Lombard V."/>
            <person name="Magnuson J."/>
            <person name="Maillard F."/>
            <person name="Murat C."/>
            <person name="Nolan M."/>
            <person name="Ohm R.A."/>
            <person name="Pangilinan J."/>
            <person name="Pereira M.F."/>
            <person name="Perotto S."/>
            <person name="Peter M."/>
            <person name="Pfister S."/>
            <person name="Riley R."/>
            <person name="Sitrit Y."/>
            <person name="Stielow J.B."/>
            <person name="Szollosi G."/>
            <person name="Zifcakova L."/>
            <person name="Stursova M."/>
            <person name="Spatafora J.W."/>
            <person name="Tedersoo L."/>
            <person name="Vaario L.M."/>
            <person name="Yamada A."/>
            <person name="Yan M."/>
            <person name="Wang P."/>
            <person name="Xu J."/>
            <person name="Bruns T."/>
            <person name="Baldrian P."/>
            <person name="Vilgalys R."/>
            <person name="Dunand C."/>
            <person name="Henrissat B."/>
            <person name="Grigoriev I.V."/>
            <person name="Hibbett D."/>
            <person name="Nagy L.G."/>
            <person name="Martin F.M."/>
        </authorList>
    </citation>
    <scope>NUCLEOTIDE SEQUENCE</scope>
    <source>
        <strain evidence="2">Prilba</strain>
    </source>
</reference>
<keyword evidence="3" id="KW-1185">Reference proteome</keyword>
<proteinExistence type="predicted"/>
<evidence type="ECO:0000313" key="3">
    <source>
        <dbReference type="Proteomes" id="UP000759537"/>
    </source>
</evidence>